<proteinExistence type="predicted"/>
<name>A0AAP0BVR7_9ASPA</name>
<comment type="caution">
    <text evidence="1">The sequence shown here is derived from an EMBL/GenBank/DDBJ whole genome shotgun (WGS) entry which is preliminary data.</text>
</comment>
<reference evidence="1 2" key="1">
    <citation type="journal article" date="2022" name="Nat. Plants">
        <title>Genomes of leafy and leafless Platanthera orchids illuminate the evolution of mycoheterotrophy.</title>
        <authorList>
            <person name="Li M.H."/>
            <person name="Liu K.W."/>
            <person name="Li Z."/>
            <person name="Lu H.C."/>
            <person name="Ye Q.L."/>
            <person name="Zhang D."/>
            <person name="Wang J.Y."/>
            <person name="Li Y.F."/>
            <person name="Zhong Z.M."/>
            <person name="Liu X."/>
            <person name="Yu X."/>
            <person name="Liu D.K."/>
            <person name="Tu X.D."/>
            <person name="Liu B."/>
            <person name="Hao Y."/>
            <person name="Liao X.Y."/>
            <person name="Jiang Y.T."/>
            <person name="Sun W.H."/>
            <person name="Chen J."/>
            <person name="Chen Y.Q."/>
            <person name="Ai Y."/>
            <person name="Zhai J.W."/>
            <person name="Wu S.S."/>
            <person name="Zhou Z."/>
            <person name="Hsiao Y.Y."/>
            <person name="Wu W.L."/>
            <person name="Chen Y.Y."/>
            <person name="Lin Y.F."/>
            <person name="Hsu J.L."/>
            <person name="Li C.Y."/>
            <person name="Wang Z.W."/>
            <person name="Zhao X."/>
            <person name="Zhong W.Y."/>
            <person name="Ma X.K."/>
            <person name="Ma L."/>
            <person name="Huang J."/>
            <person name="Chen G.Z."/>
            <person name="Huang M.Z."/>
            <person name="Huang L."/>
            <person name="Peng D.H."/>
            <person name="Luo Y.B."/>
            <person name="Zou S.Q."/>
            <person name="Chen S.P."/>
            <person name="Lan S."/>
            <person name="Tsai W.C."/>
            <person name="Van de Peer Y."/>
            <person name="Liu Z.J."/>
        </authorList>
    </citation>
    <scope>NUCLEOTIDE SEQUENCE [LARGE SCALE GENOMIC DNA]</scope>
    <source>
        <strain evidence="1">Lor287</strain>
    </source>
</reference>
<dbReference type="AlphaFoldDB" id="A0AAP0BVR7"/>
<dbReference type="Pfam" id="PF02622">
    <property type="entry name" value="DUF179"/>
    <property type="match status" value="1"/>
</dbReference>
<dbReference type="Gene3D" id="3.40.1740.10">
    <property type="entry name" value="VC0467-like"/>
    <property type="match status" value="1"/>
</dbReference>
<gene>
    <name evidence="1" type="ORF">KSP39_PZI004912</name>
</gene>
<organism evidence="1 2">
    <name type="scientific">Platanthera zijinensis</name>
    <dbReference type="NCBI Taxonomy" id="2320716"/>
    <lineage>
        <taxon>Eukaryota</taxon>
        <taxon>Viridiplantae</taxon>
        <taxon>Streptophyta</taxon>
        <taxon>Embryophyta</taxon>
        <taxon>Tracheophyta</taxon>
        <taxon>Spermatophyta</taxon>
        <taxon>Magnoliopsida</taxon>
        <taxon>Liliopsida</taxon>
        <taxon>Asparagales</taxon>
        <taxon>Orchidaceae</taxon>
        <taxon>Orchidoideae</taxon>
        <taxon>Orchideae</taxon>
        <taxon>Orchidinae</taxon>
        <taxon>Platanthera</taxon>
    </lineage>
</organism>
<keyword evidence="2" id="KW-1185">Reference proteome</keyword>
<accession>A0AAP0BVR7</accession>
<dbReference type="EMBL" id="JBBWWQ010000003">
    <property type="protein sequence ID" value="KAK8951182.1"/>
    <property type="molecule type" value="Genomic_DNA"/>
</dbReference>
<sequence>MSLFDPCFMQNEHYPQLLLYSAQNKSAIPYEGDMLVVNIIKFLASEGRNSQYLNKHKGYLWKHTNSGKKPIPQDSSPLVMMSQVISSEKRGLGIVTGSVLSATDKLREAIPFDKSTILITMAEGQQAFQGIIINKPLRWSTIFDDLDKDLEPIKEAPLFYGGPVRAAGLPLVSLSRNPTAGYTKVIPGAYFGNPAITRMTIEGIKSGDRSANEYWFFLGYCSWNGDQIFDELAQGAWHLSDGSIGRLNWPEST</sequence>
<dbReference type="SUPFAM" id="SSF143456">
    <property type="entry name" value="VC0467-like"/>
    <property type="match status" value="1"/>
</dbReference>
<dbReference type="PANTHER" id="PTHR31984:SF12">
    <property type="entry name" value="THIOREDOXIN DOMAIN-CONTAINING PROTEIN"/>
    <property type="match status" value="1"/>
</dbReference>
<protein>
    <submittedName>
        <fullName evidence="1">Uncharacterized protein</fullName>
    </submittedName>
</protein>
<evidence type="ECO:0000313" key="2">
    <source>
        <dbReference type="Proteomes" id="UP001418222"/>
    </source>
</evidence>
<dbReference type="PANTHER" id="PTHR31984">
    <property type="entry name" value="TRANSPORTER, PUTATIVE (DUF179)-RELATED"/>
    <property type="match status" value="1"/>
</dbReference>
<dbReference type="Proteomes" id="UP001418222">
    <property type="component" value="Unassembled WGS sequence"/>
</dbReference>
<dbReference type="InterPro" id="IPR003774">
    <property type="entry name" value="AlgH-like"/>
</dbReference>
<evidence type="ECO:0000313" key="1">
    <source>
        <dbReference type="EMBL" id="KAK8951182.1"/>
    </source>
</evidence>